<reference evidence="6 7" key="1">
    <citation type="submission" date="2024-08" db="EMBL/GenBank/DDBJ databases">
        <authorList>
            <person name="Lu H."/>
        </authorList>
    </citation>
    <scope>NUCLEOTIDE SEQUENCE [LARGE SCALE GENOMIC DNA]</scope>
    <source>
        <strain evidence="6 7">BYS87W</strain>
    </source>
</reference>
<feature type="region of interest" description="Disordered" evidence="4">
    <location>
        <begin position="145"/>
        <end position="175"/>
    </location>
</feature>
<comment type="similarity">
    <text evidence="1">Belongs to the CbxX/CfxQ family.</text>
</comment>
<evidence type="ECO:0000256" key="4">
    <source>
        <dbReference type="SAM" id="MobiDB-lite"/>
    </source>
</evidence>
<dbReference type="RefSeq" id="WP_394386563.1">
    <property type="nucleotide sequence ID" value="NZ_JBIGIB010000005.1"/>
</dbReference>
<feature type="domain" description="AAA+ ATPase" evidence="5">
    <location>
        <begin position="511"/>
        <end position="648"/>
    </location>
</feature>
<proteinExistence type="inferred from homology"/>
<dbReference type="InterPro" id="IPR011990">
    <property type="entry name" value="TPR-like_helical_dom_sf"/>
</dbReference>
<evidence type="ECO:0000313" key="7">
    <source>
        <dbReference type="Proteomes" id="UP001606303"/>
    </source>
</evidence>
<dbReference type="Gene3D" id="1.10.8.60">
    <property type="match status" value="2"/>
</dbReference>
<dbReference type="Gene3D" id="3.40.50.300">
    <property type="entry name" value="P-loop containing nucleotide triphosphate hydrolases"/>
    <property type="match status" value="2"/>
</dbReference>
<dbReference type="Pfam" id="PF00004">
    <property type="entry name" value="AAA"/>
    <property type="match status" value="2"/>
</dbReference>
<dbReference type="Gene3D" id="1.25.40.10">
    <property type="entry name" value="Tetratricopeptide repeat domain"/>
    <property type="match status" value="1"/>
</dbReference>
<dbReference type="InterPro" id="IPR003593">
    <property type="entry name" value="AAA+_ATPase"/>
</dbReference>
<dbReference type="PANTHER" id="PTHR43392">
    <property type="entry name" value="AAA-TYPE ATPASE FAMILY PROTEIN / ANKYRIN REPEAT FAMILY PROTEIN"/>
    <property type="match status" value="1"/>
</dbReference>
<dbReference type="SMART" id="SM00671">
    <property type="entry name" value="SEL1"/>
    <property type="match status" value="2"/>
</dbReference>
<dbReference type="InterPro" id="IPR000641">
    <property type="entry name" value="CbxX/CfxQ"/>
</dbReference>
<dbReference type="CDD" id="cd00009">
    <property type="entry name" value="AAA"/>
    <property type="match status" value="2"/>
</dbReference>
<dbReference type="EMBL" id="JBIGIB010000005">
    <property type="protein sequence ID" value="MFG6468406.1"/>
    <property type="molecule type" value="Genomic_DNA"/>
</dbReference>
<dbReference type="InterPro" id="IPR041627">
    <property type="entry name" value="AAA_lid_6"/>
</dbReference>
<dbReference type="InterPro" id="IPR003959">
    <property type="entry name" value="ATPase_AAA_core"/>
</dbReference>
<dbReference type="PRINTS" id="PR00819">
    <property type="entry name" value="CBXCFQXSUPER"/>
</dbReference>
<dbReference type="Pfam" id="PF08238">
    <property type="entry name" value="Sel1"/>
    <property type="match status" value="2"/>
</dbReference>
<feature type="domain" description="AAA+ ATPase" evidence="5">
    <location>
        <begin position="227"/>
        <end position="364"/>
    </location>
</feature>
<dbReference type="InterPro" id="IPR050773">
    <property type="entry name" value="CbxX/CfxQ_RuBisCO_ESX"/>
</dbReference>
<dbReference type="PANTHER" id="PTHR43392:SF2">
    <property type="entry name" value="AAA-TYPE ATPASE FAMILY PROTEIN _ ANKYRIN REPEAT FAMILY PROTEIN"/>
    <property type="match status" value="1"/>
</dbReference>
<protein>
    <submittedName>
        <fullName evidence="6">AAA family ATPase</fullName>
    </submittedName>
</protein>
<dbReference type="InterPro" id="IPR006597">
    <property type="entry name" value="Sel1-like"/>
</dbReference>
<keyword evidence="2" id="KW-0547">Nucleotide-binding</keyword>
<dbReference type="SUPFAM" id="SSF81901">
    <property type="entry name" value="HCP-like"/>
    <property type="match status" value="1"/>
</dbReference>
<organism evidence="6 7">
    <name type="scientific">Pelomonas baiyunensis</name>
    <dbReference type="NCBI Taxonomy" id="3299026"/>
    <lineage>
        <taxon>Bacteria</taxon>
        <taxon>Pseudomonadati</taxon>
        <taxon>Pseudomonadota</taxon>
        <taxon>Betaproteobacteria</taxon>
        <taxon>Burkholderiales</taxon>
        <taxon>Sphaerotilaceae</taxon>
        <taxon>Roseateles</taxon>
    </lineage>
</organism>
<dbReference type="Proteomes" id="UP001606303">
    <property type="component" value="Unassembled WGS sequence"/>
</dbReference>
<dbReference type="InterPro" id="IPR027417">
    <property type="entry name" value="P-loop_NTPase"/>
</dbReference>
<keyword evidence="7" id="KW-1185">Reference proteome</keyword>
<dbReference type="SMART" id="SM00382">
    <property type="entry name" value="AAA"/>
    <property type="match status" value="2"/>
</dbReference>
<dbReference type="Pfam" id="PF17866">
    <property type="entry name" value="AAA_lid_6"/>
    <property type="match status" value="2"/>
</dbReference>
<name>A0ABW7H2F8_9BURK</name>
<dbReference type="SUPFAM" id="SSF52540">
    <property type="entry name" value="P-loop containing nucleoside triphosphate hydrolases"/>
    <property type="match status" value="2"/>
</dbReference>
<sequence>MSSIEDERAYEQNLHAAIHGDINARYLVGLARLHGVGVTANSATGARWLLAAAKQGHAAARFEIGRALVQGLGGLTNEAEGLHWISLAAQQGERDAQAYLANVQAGQRPSEAKLATEAVPPLPPASEADQTLRLKPRKRVVYVAPPVGGSREGSRTPNRLVPSPESARAATPRQTGSITERIERFLDAEFAGLVGMSRIKQEIAKQASFFAIQRLRAESGLRTTPTITRHLVFVGNPGTGKTTVARIVAHLYQHLGVLPSSTLVETDRAGLVAQYLGETAIKTRKRVREALGGVLFIDEAYTLSREQDAFGQECIDTLLKMMEDHRDELAVIVAGYPAEMREFLESNPGLQSRFSRYVEFGNFDEDDLLSVFVEQLAQQDFDVEGWDSLRDGLGVIFGRELRAQGARFGNGRYVRNVVEKVLEAHALRIGKLPRVSRFEMKTIRRQDIETALNEAIRLDRPDPQQEVSDTLSQLQALVGLNEVKRQVERLVNLCQVNQERARRHLKAEALPSLHLAFCGNPGTGKTTVARIIAKLYYSLGLLPSPKVTEVQRVDLVAGFVGQTASKTQAVLDRAMGGVLFIDEAYALTRSDSDGDFGPEVLDTLLRVMEDHRDKMVVIVAGYRELMQQFLDRNPGLRSRISVHLDFADYSVDELVCIFDQQCAAEDLTLSESARRLLPLRLKWLLSEKGCGGNGRLARNLKDQARLSQSHRLATSVGIGEQTSDQELKTLTSQDIDKAASTLASSGAADAQMRH</sequence>
<gene>
    <name evidence="6" type="ORF">ACG01O_17415</name>
</gene>
<evidence type="ECO:0000256" key="1">
    <source>
        <dbReference type="ARBA" id="ARBA00010378"/>
    </source>
</evidence>
<evidence type="ECO:0000259" key="5">
    <source>
        <dbReference type="SMART" id="SM00382"/>
    </source>
</evidence>
<accession>A0ABW7H2F8</accession>
<evidence type="ECO:0000256" key="3">
    <source>
        <dbReference type="ARBA" id="ARBA00022840"/>
    </source>
</evidence>
<comment type="caution">
    <text evidence="6">The sequence shown here is derived from an EMBL/GenBank/DDBJ whole genome shotgun (WGS) entry which is preliminary data.</text>
</comment>
<evidence type="ECO:0000313" key="6">
    <source>
        <dbReference type="EMBL" id="MFG6468406.1"/>
    </source>
</evidence>
<evidence type="ECO:0000256" key="2">
    <source>
        <dbReference type="ARBA" id="ARBA00022741"/>
    </source>
</evidence>
<keyword evidence="3" id="KW-0067">ATP-binding</keyword>